<sequence length="455" mass="50602">MKRFKMICDDVNVDHLDIVATEAMRTTANGPFLQNRIEEITGTHVKLLSKQEEAKFGLLGIAWSFHHLNGLSLEIGGGSIQMNYAIDHNGDFKMSRDPVSLPYGAVVLLDRLKASNNHDSLRNELVCAFQSAFEKLEIPQFYKEQCHKQGLPLYLTGGGFRGFGLLLMSEHPVQPYPFSLINGFSVKKDVFETTASTHAFTGSNSKTKSTSAFLSQRRKWQLPAVAFLIKSVLEALPFISVITFSQGGTREGVLFDALEPSIREIDPLLVACKQYSPHSWQEMRIIIQDCLPAKKAAEFQRIVAATSAMMFAYDHLPKEAQSHAAILTLITGPLAGIPGVSHVEAASIGLVLCQNYGWDMAEYELRDRLEKLVGDSDQLLWIRYIGKVLSLLCLIHPSGRITDQRLKLHLSERKKGGWKLDEELLDKGMTGGTNISDAIGNVEKTLNKLSKSQRT</sequence>
<accession>A0A1U7LJ10</accession>
<evidence type="ECO:0000259" key="2">
    <source>
        <dbReference type="Pfam" id="PF23566"/>
    </source>
</evidence>
<dbReference type="GO" id="GO:0006357">
    <property type="term" value="P:regulation of transcription by RNA polymerase II"/>
    <property type="evidence" value="ECO:0007669"/>
    <property type="project" value="TreeGrafter"/>
</dbReference>
<feature type="domain" description="RTG2 C-terminal" evidence="2">
    <location>
        <begin position="266"/>
        <end position="413"/>
    </location>
</feature>
<dbReference type="Proteomes" id="UP000186594">
    <property type="component" value="Unassembled WGS sequence"/>
</dbReference>
<organism evidence="3 4">
    <name type="scientific">Neolecta irregularis (strain DAH-3)</name>
    <dbReference type="NCBI Taxonomy" id="1198029"/>
    <lineage>
        <taxon>Eukaryota</taxon>
        <taxon>Fungi</taxon>
        <taxon>Dikarya</taxon>
        <taxon>Ascomycota</taxon>
        <taxon>Taphrinomycotina</taxon>
        <taxon>Neolectales</taxon>
        <taxon>Neolectaceae</taxon>
        <taxon>Neolecta</taxon>
    </lineage>
</organism>
<reference evidence="3 4" key="1">
    <citation type="submission" date="2016-04" db="EMBL/GenBank/DDBJ databases">
        <title>Evolutionary innovation and constraint leading to complex multicellularity in the Ascomycota.</title>
        <authorList>
            <person name="Cisse O."/>
            <person name="Nguyen A."/>
            <person name="Hewitt D.A."/>
            <person name="Jedd G."/>
            <person name="Stajich J.E."/>
        </authorList>
    </citation>
    <scope>NUCLEOTIDE SEQUENCE [LARGE SCALE GENOMIC DNA]</scope>
    <source>
        <strain evidence="3 4">DAH-3</strain>
    </source>
</reference>
<dbReference type="InterPro" id="IPR057512">
    <property type="entry name" value="RTG2_C"/>
</dbReference>
<dbReference type="Pfam" id="PF02541">
    <property type="entry name" value="Ppx-GppA"/>
    <property type="match status" value="1"/>
</dbReference>
<dbReference type="InterPro" id="IPR050273">
    <property type="entry name" value="GppA/Ppx_hydrolase"/>
</dbReference>
<dbReference type="OrthoDB" id="2014654at2759"/>
<dbReference type="PANTHER" id="PTHR30005:SF0">
    <property type="entry name" value="RETROGRADE REGULATION PROTEIN 2"/>
    <property type="match status" value="1"/>
</dbReference>
<dbReference type="Gene3D" id="3.30.420.150">
    <property type="entry name" value="Exopolyphosphatase. Domain 2"/>
    <property type="match status" value="1"/>
</dbReference>
<dbReference type="PANTHER" id="PTHR30005">
    <property type="entry name" value="EXOPOLYPHOSPHATASE"/>
    <property type="match status" value="1"/>
</dbReference>
<evidence type="ECO:0000313" key="4">
    <source>
        <dbReference type="Proteomes" id="UP000186594"/>
    </source>
</evidence>
<evidence type="ECO:0000259" key="1">
    <source>
        <dbReference type="Pfam" id="PF02541"/>
    </source>
</evidence>
<evidence type="ECO:0000313" key="3">
    <source>
        <dbReference type="EMBL" id="OLL22634.1"/>
    </source>
</evidence>
<keyword evidence="4" id="KW-1185">Reference proteome</keyword>
<dbReference type="InterPro" id="IPR003695">
    <property type="entry name" value="Ppx_GppA_N"/>
</dbReference>
<gene>
    <name evidence="3" type="ORF">NEOLI_000260</name>
</gene>
<dbReference type="Pfam" id="PF23566">
    <property type="entry name" value="RTG2_C"/>
    <property type="match status" value="1"/>
</dbReference>
<dbReference type="STRING" id="1198029.A0A1U7LJ10"/>
<protein>
    <submittedName>
        <fullName evidence="3">Retrograde regulation protein 2</fullName>
    </submittedName>
</protein>
<dbReference type="OMA" id="SMQMTWI"/>
<dbReference type="EMBL" id="LXFE01003012">
    <property type="protein sequence ID" value="OLL22634.1"/>
    <property type="molecule type" value="Genomic_DNA"/>
</dbReference>
<name>A0A1U7LJ10_NEOID</name>
<comment type="caution">
    <text evidence="3">The sequence shown here is derived from an EMBL/GenBank/DDBJ whole genome shotgun (WGS) entry which is preliminary data.</text>
</comment>
<dbReference type="Gene3D" id="3.30.420.40">
    <property type="match status" value="1"/>
</dbReference>
<dbReference type="SUPFAM" id="SSF53067">
    <property type="entry name" value="Actin-like ATPase domain"/>
    <property type="match status" value="2"/>
</dbReference>
<proteinExistence type="predicted"/>
<feature type="domain" description="Ppx/GppA phosphatase N-terminal" evidence="1">
    <location>
        <begin position="1"/>
        <end position="258"/>
    </location>
</feature>
<dbReference type="AlphaFoldDB" id="A0A1U7LJ10"/>
<dbReference type="InterPro" id="IPR043129">
    <property type="entry name" value="ATPase_NBD"/>
</dbReference>